<evidence type="ECO:0000256" key="2">
    <source>
        <dbReference type="ARBA" id="ARBA00022692"/>
    </source>
</evidence>
<dbReference type="Pfam" id="PF00520">
    <property type="entry name" value="Ion_trans"/>
    <property type="match status" value="1"/>
</dbReference>
<dbReference type="InterPro" id="IPR005821">
    <property type="entry name" value="Ion_trans_dom"/>
</dbReference>
<sequence length="219" mass="24723">ACHRHLSSPGQSVRDGLLCFSLPQGIYAAVAARASISCARTSAGSRQARHAILAWRLERPYLIYCTVCAGVQAWLLAWNLIKGVQNHWNLPQWKHHRWEEVTEVTIGVLIVSETLLTLRVVGIRDFFCNCWCVFDLLVAALTVVSVGYALEHVGRHGNIAEANVPLLMLRFVLQPARVFAAVASTWRTRRMQNHVDELRVDFDSLPVDGYTAFQHMQEY</sequence>
<comment type="subcellular location">
    <subcellularLocation>
        <location evidence="1">Membrane</location>
        <topology evidence="1">Multi-pass membrane protein</topology>
    </subcellularLocation>
</comment>
<gene>
    <name evidence="7" type="ORF">PCOR1329_LOCUS77700</name>
</gene>
<keyword evidence="2 5" id="KW-0812">Transmembrane</keyword>
<dbReference type="EMBL" id="CAUYUJ010020773">
    <property type="protein sequence ID" value="CAK0900418.1"/>
    <property type="molecule type" value="Genomic_DNA"/>
</dbReference>
<name>A0ABN9XKS9_9DINO</name>
<dbReference type="InterPro" id="IPR027359">
    <property type="entry name" value="Volt_channel_dom_sf"/>
</dbReference>
<evidence type="ECO:0000256" key="4">
    <source>
        <dbReference type="ARBA" id="ARBA00023136"/>
    </source>
</evidence>
<evidence type="ECO:0000259" key="6">
    <source>
        <dbReference type="Pfam" id="PF00520"/>
    </source>
</evidence>
<dbReference type="Proteomes" id="UP001189429">
    <property type="component" value="Unassembled WGS sequence"/>
</dbReference>
<proteinExistence type="predicted"/>
<feature type="non-terminal residue" evidence="7">
    <location>
        <position position="1"/>
    </location>
</feature>
<evidence type="ECO:0000256" key="5">
    <source>
        <dbReference type="SAM" id="Phobius"/>
    </source>
</evidence>
<feature type="domain" description="Ion transport" evidence="6">
    <location>
        <begin position="63"/>
        <end position="183"/>
    </location>
</feature>
<organism evidence="7 8">
    <name type="scientific">Prorocentrum cordatum</name>
    <dbReference type="NCBI Taxonomy" id="2364126"/>
    <lineage>
        <taxon>Eukaryota</taxon>
        <taxon>Sar</taxon>
        <taxon>Alveolata</taxon>
        <taxon>Dinophyceae</taxon>
        <taxon>Prorocentrales</taxon>
        <taxon>Prorocentraceae</taxon>
        <taxon>Prorocentrum</taxon>
    </lineage>
</organism>
<reference evidence="7" key="1">
    <citation type="submission" date="2023-10" db="EMBL/GenBank/DDBJ databases">
        <authorList>
            <person name="Chen Y."/>
            <person name="Shah S."/>
            <person name="Dougan E. K."/>
            <person name="Thang M."/>
            <person name="Chan C."/>
        </authorList>
    </citation>
    <scope>NUCLEOTIDE SEQUENCE [LARGE SCALE GENOMIC DNA]</scope>
</reference>
<keyword evidence="3 5" id="KW-1133">Transmembrane helix</keyword>
<keyword evidence="4 5" id="KW-0472">Membrane</keyword>
<keyword evidence="8" id="KW-1185">Reference proteome</keyword>
<evidence type="ECO:0000313" key="8">
    <source>
        <dbReference type="Proteomes" id="UP001189429"/>
    </source>
</evidence>
<feature type="transmembrane region" description="Helical" evidence="5">
    <location>
        <begin position="61"/>
        <end position="81"/>
    </location>
</feature>
<comment type="caution">
    <text evidence="7">The sequence shown here is derived from an EMBL/GenBank/DDBJ whole genome shotgun (WGS) entry which is preliminary data.</text>
</comment>
<dbReference type="Gene3D" id="1.20.120.350">
    <property type="entry name" value="Voltage-gated potassium channels. Chain C"/>
    <property type="match status" value="1"/>
</dbReference>
<evidence type="ECO:0000256" key="1">
    <source>
        <dbReference type="ARBA" id="ARBA00004141"/>
    </source>
</evidence>
<accession>A0ABN9XKS9</accession>
<evidence type="ECO:0000313" key="7">
    <source>
        <dbReference type="EMBL" id="CAK0900418.1"/>
    </source>
</evidence>
<evidence type="ECO:0000256" key="3">
    <source>
        <dbReference type="ARBA" id="ARBA00022989"/>
    </source>
</evidence>
<feature type="transmembrane region" description="Helical" evidence="5">
    <location>
        <begin position="101"/>
        <end position="121"/>
    </location>
</feature>
<feature type="transmembrane region" description="Helical" evidence="5">
    <location>
        <begin position="162"/>
        <end position="183"/>
    </location>
</feature>
<protein>
    <recommendedName>
        <fullName evidence="6">Ion transport domain-containing protein</fullName>
    </recommendedName>
</protein>
<feature type="transmembrane region" description="Helical" evidence="5">
    <location>
        <begin position="128"/>
        <end position="150"/>
    </location>
</feature>